<evidence type="ECO:0000259" key="2">
    <source>
        <dbReference type="Pfam" id="PF12430"/>
    </source>
</evidence>
<feature type="domain" description="Abscisic acid G-protein coupled receptor-like" evidence="2">
    <location>
        <begin position="28"/>
        <end position="190"/>
    </location>
</feature>
<keyword evidence="1" id="KW-1133">Transmembrane helix</keyword>
<feature type="transmembrane region" description="Helical" evidence="1">
    <location>
        <begin position="93"/>
        <end position="112"/>
    </location>
</feature>
<sequence>EMDGLQAMERQMARSLRQLRKRKQRQEFAKSFFGQLYNIAGYCFAFYCGARLLMASVKGNSYGDWISYLLVLALSNFPSVAIDIPLWTRTISLFLTGALIASSLAQVLRSVGKIVHLTSKTAGASFLLLALGQLFSVYVVSLLIQMRTSLSSDESESLLGSLPDFRTFGRLFDIVFVAAAASTFIYRYISLKVD</sequence>
<dbReference type="InterPro" id="IPR015672">
    <property type="entry name" value="GPHR/GTG"/>
</dbReference>
<evidence type="ECO:0000256" key="1">
    <source>
        <dbReference type="SAM" id="Phobius"/>
    </source>
</evidence>
<feature type="transmembrane region" description="Helical" evidence="1">
    <location>
        <begin position="32"/>
        <end position="53"/>
    </location>
</feature>
<evidence type="ECO:0000313" key="3">
    <source>
        <dbReference type="EMBL" id="KAK1924356.1"/>
    </source>
</evidence>
<feature type="transmembrane region" description="Helical" evidence="1">
    <location>
        <begin position="168"/>
        <end position="189"/>
    </location>
</feature>
<proteinExistence type="predicted"/>
<keyword evidence="1" id="KW-0812">Transmembrane</keyword>
<dbReference type="InterPro" id="IPR025969">
    <property type="entry name" value="ABA_GPCR_dom"/>
</dbReference>
<reference evidence="3" key="1">
    <citation type="submission" date="2023-02" db="EMBL/GenBank/DDBJ databases">
        <title>Identification and recombinant expression of a fungal hydrolase from Papiliotrema laurentii that hydrolyzes apple cutin and clears colloidal polyester polyurethane.</title>
        <authorList>
            <consortium name="DOE Joint Genome Institute"/>
            <person name="Roman V.A."/>
            <person name="Bojanowski C."/>
            <person name="Crable B.R."/>
            <person name="Wagner D.N."/>
            <person name="Hung C.S."/>
            <person name="Nadeau L.J."/>
            <person name="Schratz L."/>
            <person name="Haridas S."/>
            <person name="Pangilinan J."/>
            <person name="Lipzen A."/>
            <person name="Na H."/>
            <person name="Yan M."/>
            <person name="Ng V."/>
            <person name="Grigoriev I.V."/>
            <person name="Spatafora J.W."/>
            <person name="Barlow D."/>
            <person name="Biffinger J."/>
            <person name="Kelley-Loughnane N."/>
            <person name="Varaljay V.A."/>
            <person name="Crookes-Goodson W.J."/>
        </authorList>
    </citation>
    <scope>NUCLEOTIDE SEQUENCE</scope>
    <source>
        <strain evidence="3">5307AH</strain>
    </source>
</reference>
<dbReference type="AlphaFoldDB" id="A0AAD9FPV9"/>
<accession>A0AAD9FPV9</accession>
<keyword evidence="4" id="KW-1185">Reference proteome</keyword>
<protein>
    <submittedName>
        <fullName evidence="3">Abscisic acid G-protein coupled receptor-like domain-containing protein</fullName>
    </submittedName>
</protein>
<dbReference type="PANTHER" id="PTHR15948">
    <property type="entry name" value="G-PROTEIN COUPLED RECEPTOR 89-RELATED"/>
    <property type="match status" value="1"/>
</dbReference>
<gene>
    <name evidence="3" type="ORF">DB88DRAFT_438072</name>
</gene>
<evidence type="ECO:0000313" key="4">
    <source>
        <dbReference type="Proteomes" id="UP001182556"/>
    </source>
</evidence>
<dbReference type="Proteomes" id="UP001182556">
    <property type="component" value="Unassembled WGS sequence"/>
</dbReference>
<keyword evidence="3" id="KW-0675">Receptor</keyword>
<feature type="transmembrane region" description="Helical" evidence="1">
    <location>
        <begin position="124"/>
        <end position="148"/>
    </location>
</feature>
<keyword evidence="1" id="KW-0472">Membrane</keyword>
<comment type="caution">
    <text evidence="3">The sequence shown here is derived from an EMBL/GenBank/DDBJ whole genome shotgun (WGS) entry which is preliminary data.</text>
</comment>
<name>A0AAD9FPV9_PAPLA</name>
<organism evidence="3 4">
    <name type="scientific">Papiliotrema laurentii</name>
    <name type="common">Cryptococcus laurentii</name>
    <dbReference type="NCBI Taxonomy" id="5418"/>
    <lineage>
        <taxon>Eukaryota</taxon>
        <taxon>Fungi</taxon>
        <taxon>Dikarya</taxon>
        <taxon>Basidiomycota</taxon>
        <taxon>Agaricomycotina</taxon>
        <taxon>Tremellomycetes</taxon>
        <taxon>Tremellales</taxon>
        <taxon>Rhynchogastremaceae</taxon>
        <taxon>Papiliotrema</taxon>
    </lineage>
</organism>
<dbReference type="PANTHER" id="PTHR15948:SF0">
    <property type="entry name" value="GOLGI PH REGULATOR A-RELATED"/>
    <property type="match status" value="1"/>
</dbReference>
<dbReference type="EMBL" id="JAODAN010000005">
    <property type="protein sequence ID" value="KAK1924356.1"/>
    <property type="molecule type" value="Genomic_DNA"/>
</dbReference>
<dbReference type="Pfam" id="PF12430">
    <property type="entry name" value="ABA_GPCR"/>
    <property type="match status" value="1"/>
</dbReference>
<feature type="non-terminal residue" evidence="3">
    <location>
        <position position="1"/>
    </location>
</feature>